<name>A0A2T0B4Z7_9CLOT</name>
<dbReference type="InterPro" id="IPR050680">
    <property type="entry name" value="YpeA/RimI_acetyltransf"/>
</dbReference>
<evidence type="ECO:0000313" key="5">
    <source>
        <dbReference type="Proteomes" id="UP000239706"/>
    </source>
</evidence>
<dbReference type="Pfam" id="PF00583">
    <property type="entry name" value="Acetyltransf_1"/>
    <property type="match status" value="1"/>
</dbReference>
<keyword evidence="1 4" id="KW-0808">Transferase</keyword>
<dbReference type="EMBL" id="PVXO01000034">
    <property type="protein sequence ID" value="PRR78883.1"/>
    <property type="molecule type" value="Genomic_DNA"/>
</dbReference>
<accession>A0A2T0B4Z7</accession>
<proteinExistence type="predicted"/>
<organism evidence="4 5">
    <name type="scientific">Clostridium liquoris</name>
    <dbReference type="NCBI Taxonomy" id="1289519"/>
    <lineage>
        <taxon>Bacteria</taxon>
        <taxon>Bacillati</taxon>
        <taxon>Bacillota</taxon>
        <taxon>Clostridia</taxon>
        <taxon>Eubacteriales</taxon>
        <taxon>Clostridiaceae</taxon>
        <taxon>Clostridium</taxon>
    </lineage>
</organism>
<dbReference type="InterPro" id="IPR000182">
    <property type="entry name" value="GNAT_dom"/>
</dbReference>
<dbReference type="InterPro" id="IPR016181">
    <property type="entry name" value="Acyl_CoA_acyltransferase"/>
</dbReference>
<dbReference type="SUPFAM" id="SSF55729">
    <property type="entry name" value="Acyl-CoA N-acyltransferases (Nat)"/>
    <property type="match status" value="1"/>
</dbReference>
<dbReference type="PANTHER" id="PTHR43420:SF12">
    <property type="entry name" value="N-ACETYLTRANSFERASE DOMAIN-CONTAINING PROTEIN"/>
    <property type="match status" value="1"/>
</dbReference>
<dbReference type="RefSeq" id="WP_106063344.1">
    <property type="nucleotide sequence ID" value="NZ_PVXO01000034.1"/>
</dbReference>
<dbReference type="AlphaFoldDB" id="A0A2T0B4Z7"/>
<sequence length="288" mass="33508">MCKCIKLNKNNITQLKLLNDSRIYFNKLNEDFFALYRSCNIFQKMFLKRDITLLISEGKYIGYIWATMQDKNSYLINSLNIDSTSNVEKYISLLIGTLRVGYTASYTCEGNGNNVNQLEKAGFRKISGTIKMELNLSGSYTSSINNEVMFKILEKGKEEKIRCNIQNEVFKNDTRIPISIRDIYFDQCQEYYFDDGAIFIMKDNKYMGYGQIIIENNVPIIVNLGILKDYRGKGYGKALINYLLQIVRINKFEKVIINVDWNNKIALEMYKKCGFKIVSEQYNMKAII</sequence>
<evidence type="ECO:0000313" key="4">
    <source>
        <dbReference type="EMBL" id="PRR78883.1"/>
    </source>
</evidence>
<reference evidence="4 5" key="1">
    <citation type="submission" date="2018-03" db="EMBL/GenBank/DDBJ databases">
        <title>Genome sequence of Clostridium liquoris DSM 100320.</title>
        <authorList>
            <person name="Poehlein A."/>
            <person name="Daniel R."/>
        </authorList>
    </citation>
    <scope>NUCLEOTIDE SEQUENCE [LARGE SCALE GENOMIC DNA]</scope>
    <source>
        <strain evidence="4 5">DSM 100320</strain>
    </source>
</reference>
<dbReference type="OrthoDB" id="1910906at2"/>
<dbReference type="PROSITE" id="PS51186">
    <property type="entry name" value="GNAT"/>
    <property type="match status" value="1"/>
</dbReference>
<evidence type="ECO:0000259" key="3">
    <source>
        <dbReference type="PROSITE" id="PS51186"/>
    </source>
</evidence>
<protein>
    <submittedName>
        <fullName evidence="4">Putative acetyltransferase</fullName>
    </submittedName>
</protein>
<dbReference type="PANTHER" id="PTHR43420">
    <property type="entry name" value="ACETYLTRANSFERASE"/>
    <property type="match status" value="1"/>
</dbReference>
<comment type="caution">
    <text evidence="4">The sequence shown here is derived from an EMBL/GenBank/DDBJ whole genome shotgun (WGS) entry which is preliminary data.</text>
</comment>
<evidence type="ECO:0000256" key="2">
    <source>
        <dbReference type="ARBA" id="ARBA00023315"/>
    </source>
</evidence>
<gene>
    <name evidence="4" type="ORF">CLLI_12220</name>
</gene>
<dbReference type="CDD" id="cd04301">
    <property type="entry name" value="NAT_SF"/>
    <property type="match status" value="1"/>
</dbReference>
<feature type="domain" description="N-acetyltransferase" evidence="3">
    <location>
        <begin position="148"/>
        <end position="288"/>
    </location>
</feature>
<dbReference type="GO" id="GO:0016747">
    <property type="term" value="F:acyltransferase activity, transferring groups other than amino-acyl groups"/>
    <property type="evidence" value="ECO:0007669"/>
    <property type="project" value="InterPro"/>
</dbReference>
<evidence type="ECO:0000256" key="1">
    <source>
        <dbReference type="ARBA" id="ARBA00022679"/>
    </source>
</evidence>
<keyword evidence="2" id="KW-0012">Acyltransferase</keyword>
<dbReference type="Proteomes" id="UP000239706">
    <property type="component" value="Unassembled WGS sequence"/>
</dbReference>
<dbReference type="Gene3D" id="3.40.630.30">
    <property type="match status" value="1"/>
</dbReference>
<keyword evidence="5" id="KW-1185">Reference proteome</keyword>